<dbReference type="AlphaFoldDB" id="A0A2T3AI93"/>
<dbReference type="Proteomes" id="UP000241462">
    <property type="component" value="Unassembled WGS sequence"/>
</dbReference>
<keyword evidence="2" id="KW-1185">Reference proteome</keyword>
<evidence type="ECO:0000313" key="2">
    <source>
        <dbReference type="Proteomes" id="UP000241462"/>
    </source>
</evidence>
<dbReference type="EMBL" id="KZ678386">
    <property type="protein sequence ID" value="PSR99151.1"/>
    <property type="molecule type" value="Genomic_DNA"/>
</dbReference>
<reference evidence="1 2" key="1">
    <citation type="journal article" date="2018" name="Mycol. Prog.">
        <title>Coniella lustricola, a new species from submerged detritus.</title>
        <authorList>
            <person name="Raudabaugh D.B."/>
            <person name="Iturriaga T."/>
            <person name="Carver A."/>
            <person name="Mondo S."/>
            <person name="Pangilinan J."/>
            <person name="Lipzen A."/>
            <person name="He G."/>
            <person name="Amirebrahimi M."/>
            <person name="Grigoriev I.V."/>
            <person name="Miller A.N."/>
        </authorList>
    </citation>
    <scope>NUCLEOTIDE SEQUENCE [LARGE SCALE GENOMIC DNA]</scope>
    <source>
        <strain evidence="1 2">B22-T-1</strain>
    </source>
</reference>
<name>A0A2T3AI93_9PEZI</name>
<sequence length="171" mass="19234">MIIKSLEKIKQTKSYRRICGRGSMHSRPAKVFLGPVLIHISELDISYIPSVATSIPRLIPRANRPYRCKKRSRIIVSPKTCPRAAYAHFHTSPSALQIIVIIISHPPSIQSRPSDSRRCARVNSRRFARAPGAPCRRRRGVGRLGCTRHVRLPPPNYAVSLEPSLEEVRSA</sequence>
<protein>
    <submittedName>
        <fullName evidence="1">Uncharacterized protein</fullName>
    </submittedName>
</protein>
<organism evidence="1 2">
    <name type="scientific">Coniella lustricola</name>
    <dbReference type="NCBI Taxonomy" id="2025994"/>
    <lineage>
        <taxon>Eukaryota</taxon>
        <taxon>Fungi</taxon>
        <taxon>Dikarya</taxon>
        <taxon>Ascomycota</taxon>
        <taxon>Pezizomycotina</taxon>
        <taxon>Sordariomycetes</taxon>
        <taxon>Sordariomycetidae</taxon>
        <taxon>Diaporthales</taxon>
        <taxon>Schizoparmaceae</taxon>
        <taxon>Coniella</taxon>
    </lineage>
</organism>
<evidence type="ECO:0000313" key="1">
    <source>
        <dbReference type="EMBL" id="PSR99151.1"/>
    </source>
</evidence>
<accession>A0A2T3AI93</accession>
<proteinExistence type="predicted"/>
<gene>
    <name evidence="1" type="ORF">BD289DRAFT_57920</name>
</gene>
<dbReference type="InParanoid" id="A0A2T3AI93"/>